<evidence type="ECO:0000259" key="1">
    <source>
        <dbReference type="Pfam" id="PF07110"/>
    </source>
</evidence>
<keyword evidence="3" id="KW-1185">Reference proteome</keyword>
<dbReference type="InterPro" id="IPR011008">
    <property type="entry name" value="Dimeric_a/b-barrel"/>
</dbReference>
<dbReference type="Gene3D" id="3.30.70.100">
    <property type="match status" value="2"/>
</dbReference>
<dbReference type="EMBL" id="JANUHC010000006">
    <property type="protein sequence ID" value="MCS0631200.1"/>
    <property type="molecule type" value="Genomic_DNA"/>
</dbReference>
<sequence length="273" mass="30765">MTALAQSHCVHPFASPDTAFAQPNRAMLKVILVPRRNPQMTRPQFFDHLTNHHAPLVKSVPEFTRFLKRYVQNHTRLPAEGADCVTPYRRATDRDSVIELWFDDADGLHRGLAEPRYQELIRPDEARFNDLSSLIILATRESGGLAADGQPSDCKLFDVLKRRNDISREEFAVRWERHCDLLQARGLYRGSVRKMTRNVVVPDDVNPFGHAADFDGVMETWLGTFADAGAIAKLQSEDQEVAESLARFVDRAGSFSLLAVERPIINAPAWTSA</sequence>
<dbReference type="InterPro" id="IPR009799">
    <property type="entry name" value="EthD_dom"/>
</dbReference>
<accession>A0ABT2C1E4</accession>
<reference evidence="2" key="1">
    <citation type="submission" date="2022-08" db="EMBL/GenBank/DDBJ databases">
        <title>Reclassification of Massilia species as members of the genera Telluria, Duganella, Pseudoduganella, Mokoshia gen. nov. and Zemynaea gen. nov. using orthogonal and non-orthogonal genome-based approaches.</title>
        <authorList>
            <person name="Bowman J.P."/>
        </authorList>
    </citation>
    <scope>NUCLEOTIDE SEQUENCE</scope>
    <source>
        <strain evidence="2">LMG 11547</strain>
    </source>
</reference>
<dbReference type="Proteomes" id="UP001165263">
    <property type="component" value="Unassembled WGS sequence"/>
</dbReference>
<dbReference type="Pfam" id="PF07110">
    <property type="entry name" value="EthD"/>
    <property type="match status" value="1"/>
</dbReference>
<gene>
    <name evidence="2" type="ORF">NX786_17845</name>
</gene>
<proteinExistence type="predicted"/>
<evidence type="ECO:0000313" key="2">
    <source>
        <dbReference type="EMBL" id="MCS0631200.1"/>
    </source>
</evidence>
<comment type="caution">
    <text evidence="2">The sequence shown here is derived from an EMBL/GenBank/DDBJ whole genome shotgun (WGS) entry which is preliminary data.</text>
</comment>
<feature type="domain" description="EthD" evidence="1">
    <location>
        <begin position="38"/>
        <end position="132"/>
    </location>
</feature>
<dbReference type="SUPFAM" id="SSF54909">
    <property type="entry name" value="Dimeric alpha+beta barrel"/>
    <property type="match status" value="2"/>
</dbReference>
<name>A0ABT2C1E4_9BURK</name>
<organism evidence="2 3">
    <name type="scientific">Telluria mixta</name>
    <dbReference type="NCBI Taxonomy" id="34071"/>
    <lineage>
        <taxon>Bacteria</taxon>
        <taxon>Pseudomonadati</taxon>
        <taxon>Pseudomonadota</taxon>
        <taxon>Betaproteobacteria</taxon>
        <taxon>Burkholderiales</taxon>
        <taxon>Oxalobacteraceae</taxon>
        <taxon>Telluria group</taxon>
        <taxon>Telluria</taxon>
    </lineage>
</organism>
<evidence type="ECO:0000313" key="3">
    <source>
        <dbReference type="Proteomes" id="UP001165263"/>
    </source>
</evidence>
<dbReference type="RefSeq" id="WP_259450281.1">
    <property type="nucleotide sequence ID" value="NZ_CP119520.1"/>
</dbReference>
<protein>
    <submittedName>
        <fullName evidence="2">EthD domain-containing protein</fullName>
    </submittedName>
</protein>